<feature type="chain" id="PRO_5043027157" evidence="1">
    <location>
        <begin position="28"/>
        <end position="68"/>
    </location>
</feature>
<gene>
    <name evidence="2" type="ORF">U9M48_032021</name>
</gene>
<name>A0AAQ3U6F3_PASNO</name>
<sequence length="68" mass="6921">MKARTMGIKAALLLLVVLQVLSVLAAAGRPMAAMGDGFDGLLEDGTGMLAQILGTIKSAPNPPSHCCN</sequence>
<evidence type="ECO:0000313" key="2">
    <source>
        <dbReference type="EMBL" id="WVZ85059.1"/>
    </source>
</evidence>
<protein>
    <submittedName>
        <fullName evidence="2">Uncharacterized protein</fullName>
    </submittedName>
</protein>
<reference evidence="2 3" key="1">
    <citation type="submission" date="2024-02" db="EMBL/GenBank/DDBJ databases">
        <title>High-quality chromosome-scale genome assembly of Pensacola bahiagrass (Paspalum notatum Flugge var. saurae).</title>
        <authorList>
            <person name="Vega J.M."/>
            <person name="Podio M."/>
            <person name="Orjuela J."/>
            <person name="Siena L.A."/>
            <person name="Pessino S.C."/>
            <person name="Combes M.C."/>
            <person name="Mariac C."/>
            <person name="Albertini E."/>
            <person name="Pupilli F."/>
            <person name="Ortiz J.P.A."/>
            <person name="Leblanc O."/>
        </authorList>
    </citation>
    <scope>NUCLEOTIDE SEQUENCE [LARGE SCALE GENOMIC DNA]</scope>
    <source>
        <strain evidence="2">R1</strain>
        <tissue evidence="2">Leaf</tissue>
    </source>
</reference>
<organism evidence="2 3">
    <name type="scientific">Paspalum notatum var. saurae</name>
    <dbReference type="NCBI Taxonomy" id="547442"/>
    <lineage>
        <taxon>Eukaryota</taxon>
        <taxon>Viridiplantae</taxon>
        <taxon>Streptophyta</taxon>
        <taxon>Embryophyta</taxon>
        <taxon>Tracheophyta</taxon>
        <taxon>Spermatophyta</taxon>
        <taxon>Magnoliopsida</taxon>
        <taxon>Liliopsida</taxon>
        <taxon>Poales</taxon>
        <taxon>Poaceae</taxon>
        <taxon>PACMAD clade</taxon>
        <taxon>Panicoideae</taxon>
        <taxon>Andropogonodae</taxon>
        <taxon>Paspaleae</taxon>
        <taxon>Paspalinae</taxon>
        <taxon>Paspalum</taxon>
    </lineage>
</organism>
<keyword evidence="1" id="KW-0732">Signal</keyword>
<evidence type="ECO:0000313" key="3">
    <source>
        <dbReference type="Proteomes" id="UP001341281"/>
    </source>
</evidence>
<dbReference type="Proteomes" id="UP001341281">
    <property type="component" value="Chromosome 07"/>
</dbReference>
<evidence type="ECO:0000256" key="1">
    <source>
        <dbReference type="SAM" id="SignalP"/>
    </source>
</evidence>
<dbReference type="AlphaFoldDB" id="A0AAQ3U6F3"/>
<proteinExistence type="predicted"/>
<accession>A0AAQ3U6F3</accession>
<feature type="signal peptide" evidence="1">
    <location>
        <begin position="1"/>
        <end position="27"/>
    </location>
</feature>
<keyword evidence="3" id="KW-1185">Reference proteome</keyword>
<dbReference type="EMBL" id="CP144751">
    <property type="protein sequence ID" value="WVZ85059.1"/>
    <property type="molecule type" value="Genomic_DNA"/>
</dbReference>